<accession>A0A1I0ZC66</accession>
<dbReference type="NCBIfam" id="NF008750">
    <property type="entry name" value="PRK11784.1-2"/>
    <property type="match status" value="1"/>
</dbReference>
<dbReference type="InterPro" id="IPR017582">
    <property type="entry name" value="SelU"/>
</dbReference>
<dbReference type="InterPro" id="IPR036873">
    <property type="entry name" value="Rhodanese-like_dom_sf"/>
</dbReference>
<proteinExistence type="predicted"/>
<dbReference type="RefSeq" id="WP_090041785.1">
    <property type="nucleotide sequence ID" value="NZ_FOKI01000019.1"/>
</dbReference>
<dbReference type="PANTHER" id="PTHR30401">
    <property type="entry name" value="TRNA 2-SELENOURIDINE SYNTHASE"/>
    <property type="match status" value="1"/>
</dbReference>
<dbReference type="GO" id="GO:0002098">
    <property type="term" value="P:tRNA wobble uridine modification"/>
    <property type="evidence" value="ECO:0007669"/>
    <property type="project" value="InterPro"/>
</dbReference>
<dbReference type="InterPro" id="IPR058840">
    <property type="entry name" value="AAA_SelU"/>
</dbReference>
<organism evidence="3 4">
    <name type="scientific">Clostridium frigidicarnis</name>
    <dbReference type="NCBI Taxonomy" id="84698"/>
    <lineage>
        <taxon>Bacteria</taxon>
        <taxon>Bacillati</taxon>
        <taxon>Bacillota</taxon>
        <taxon>Clostridia</taxon>
        <taxon>Eubacteriales</taxon>
        <taxon>Clostridiaceae</taxon>
        <taxon>Clostridium</taxon>
    </lineage>
</organism>
<dbReference type="InterPro" id="IPR027417">
    <property type="entry name" value="P-loop_NTPase"/>
</dbReference>
<dbReference type="NCBIfam" id="TIGR03167">
    <property type="entry name" value="tRNA_sel_U_synt"/>
    <property type="match status" value="1"/>
</dbReference>
<dbReference type="STRING" id="84698.SAMN04488528_101936"/>
<dbReference type="AlphaFoldDB" id="A0A1I0ZC66"/>
<feature type="domain" description="Rhodanese" evidence="2">
    <location>
        <begin position="13"/>
        <end position="135"/>
    </location>
</feature>
<dbReference type="Gene3D" id="3.40.50.300">
    <property type="entry name" value="P-loop containing nucleotide triphosphate hydrolases"/>
    <property type="match status" value="1"/>
</dbReference>
<dbReference type="SMART" id="SM00450">
    <property type="entry name" value="RHOD"/>
    <property type="match status" value="1"/>
</dbReference>
<dbReference type="NCBIfam" id="NF008752">
    <property type="entry name" value="PRK11784.1-4"/>
    <property type="match status" value="1"/>
</dbReference>
<dbReference type="PROSITE" id="PS50206">
    <property type="entry name" value="RHODANESE_3"/>
    <property type="match status" value="1"/>
</dbReference>
<dbReference type="EMBL" id="FOKI01000019">
    <property type="protein sequence ID" value="SFB22967.1"/>
    <property type="molecule type" value="Genomic_DNA"/>
</dbReference>
<evidence type="ECO:0000313" key="3">
    <source>
        <dbReference type="EMBL" id="SFB22967.1"/>
    </source>
</evidence>
<evidence type="ECO:0000259" key="2">
    <source>
        <dbReference type="PROSITE" id="PS50206"/>
    </source>
</evidence>
<dbReference type="InterPro" id="IPR001763">
    <property type="entry name" value="Rhodanese-like_dom"/>
</dbReference>
<protein>
    <submittedName>
        <fullName evidence="3">tRNA 2-selenouridine synthase</fullName>
    </submittedName>
</protein>
<reference evidence="3 4" key="1">
    <citation type="submission" date="2016-10" db="EMBL/GenBank/DDBJ databases">
        <authorList>
            <person name="de Groot N.N."/>
        </authorList>
    </citation>
    <scope>NUCLEOTIDE SEQUENCE [LARGE SCALE GENOMIC DNA]</scope>
    <source>
        <strain evidence="3 4">DSM 12271</strain>
    </source>
</reference>
<dbReference type="PANTHER" id="PTHR30401:SF0">
    <property type="entry name" value="TRNA 2-SELENOURIDINE SYNTHASE"/>
    <property type="match status" value="1"/>
</dbReference>
<evidence type="ECO:0000313" key="4">
    <source>
        <dbReference type="Proteomes" id="UP000198619"/>
    </source>
</evidence>
<evidence type="ECO:0000256" key="1">
    <source>
        <dbReference type="ARBA" id="ARBA00023266"/>
    </source>
</evidence>
<dbReference type="GO" id="GO:0043828">
    <property type="term" value="F:tRNA 2-selenouridine synthase activity"/>
    <property type="evidence" value="ECO:0007669"/>
    <property type="project" value="InterPro"/>
</dbReference>
<sequence length="349" mass="40627">MFKVIEYDEVLEKLDDYVLIDVRTPKEFNESTIPGAINIPLFTDEERCEIGTVYTHESIEKAKKMGIEAVAKKLPQIYEKITALYKNHRNLVFFCARGGMRSASITALMNSLSIGSYRIRGGYKGYREFINRELKKQHENLKYIVIHGKTGCGKTEILKKLNDRGYDMVDLEGAANHRGSLLGSVGLGSCRSQKMFESLVYNDLNERKTKYVFIEGESKRIGNVLIPNYIFDSMKDGYHIYVEDNIDNRGKFLVEEYTKSENAKEEILLALERMEKYMGNKKKQKYVELVNDEKYYEVCKELMVDYYDPMYVNSMKKHEFDEKIYINGIDDGVNKLIKWHEDNILSLEE</sequence>
<dbReference type="Pfam" id="PF26341">
    <property type="entry name" value="AAA_SelU"/>
    <property type="match status" value="1"/>
</dbReference>
<dbReference type="SUPFAM" id="SSF52821">
    <property type="entry name" value="Rhodanese/Cell cycle control phosphatase"/>
    <property type="match status" value="1"/>
</dbReference>
<name>A0A1I0ZC66_9CLOT</name>
<keyword evidence="1" id="KW-0711">Selenium</keyword>
<dbReference type="Proteomes" id="UP000198619">
    <property type="component" value="Unassembled WGS sequence"/>
</dbReference>
<gene>
    <name evidence="3" type="ORF">SAMN04488528_101936</name>
</gene>
<dbReference type="OrthoDB" id="9808735at2"/>
<dbReference type="Gene3D" id="3.40.250.10">
    <property type="entry name" value="Rhodanese-like domain"/>
    <property type="match status" value="1"/>
</dbReference>
<dbReference type="Pfam" id="PF00581">
    <property type="entry name" value="Rhodanese"/>
    <property type="match status" value="1"/>
</dbReference>
<keyword evidence="4" id="KW-1185">Reference proteome</keyword>